<dbReference type="NCBIfam" id="NF010193">
    <property type="entry name" value="PRK13672.1"/>
    <property type="match status" value="1"/>
</dbReference>
<dbReference type="InterPro" id="IPR036806">
    <property type="entry name" value="YozE_SAM-like_sf"/>
</dbReference>
<name>A0A852T791_9BACI</name>
<evidence type="ECO:0000313" key="4">
    <source>
        <dbReference type="Proteomes" id="UP000548423"/>
    </source>
</evidence>
<feature type="domain" description="YozE SAM-like" evidence="2">
    <location>
        <begin position="4"/>
        <end position="69"/>
    </location>
</feature>
<dbReference type="InterPro" id="IPR010673">
    <property type="entry name" value="UPF0346"/>
</dbReference>
<dbReference type="PIRSF" id="PIRSF037262">
    <property type="entry name" value="UCP037262"/>
    <property type="match status" value="1"/>
</dbReference>
<evidence type="ECO:0000313" key="3">
    <source>
        <dbReference type="EMBL" id="NYE04652.1"/>
    </source>
</evidence>
<reference evidence="4" key="2">
    <citation type="submission" date="2020-08" db="EMBL/GenBank/DDBJ databases">
        <title>The Agave Microbiome: Exploring the role of microbial communities in plant adaptations to desert environments.</title>
        <authorList>
            <person name="Partida-Martinez L.P."/>
        </authorList>
    </citation>
    <scope>NUCLEOTIDE SEQUENCE [LARGE SCALE GENOMIC DNA]</scope>
    <source>
        <strain evidence="4">AT2.8</strain>
    </source>
</reference>
<gene>
    <name evidence="3" type="ORF">F4694_001401</name>
</gene>
<sequence length="74" mass="8875">MIKSFYHFLMKYRHPEPKDAISVFANEAFLDHSFPKTSEDYHELSSYLEFNGHYLESMTIFDEAWDLYLLSESN</sequence>
<dbReference type="Pfam" id="PF06855">
    <property type="entry name" value="YozE_SAM_like"/>
    <property type="match status" value="1"/>
</dbReference>
<evidence type="ECO:0000256" key="1">
    <source>
        <dbReference type="HAMAP-Rule" id="MF_01538"/>
    </source>
</evidence>
<accession>A0A852T791</accession>
<protein>
    <recommendedName>
        <fullName evidence="1">UPF0346 protein F4694_001401</fullName>
    </recommendedName>
</protein>
<proteinExistence type="inferred from homology"/>
<dbReference type="InterPro" id="IPR023089">
    <property type="entry name" value="YozE_SAM-like"/>
</dbReference>
<reference evidence="4" key="1">
    <citation type="submission" date="2020-07" db="EMBL/GenBank/DDBJ databases">
        <authorList>
            <person name="Partida-Martinez L."/>
            <person name="Huntemann M."/>
            <person name="Clum A."/>
            <person name="Wang J."/>
            <person name="Palaniappan K."/>
            <person name="Ritter S."/>
            <person name="Chen I.-M."/>
            <person name="Stamatis D."/>
            <person name="Reddy T."/>
            <person name="O'Malley R."/>
            <person name="Daum C."/>
            <person name="Shapiro N."/>
            <person name="Ivanova N."/>
            <person name="Kyrpides N."/>
            <person name="Woyke T."/>
        </authorList>
    </citation>
    <scope>NUCLEOTIDE SEQUENCE [LARGE SCALE GENOMIC DNA]</scope>
    <source>
        <strain evidence="4">AT2.8</strain>
    </source>
</reference>
<organism evidence="3 4">
    <name type="scientific">Neobacillus niacini</name>
    <dbReference type="NCBI Taxonomy" id="86668"/>
    <lineage>
        <taxon>Bacteria</taxon>
        <taxon>Bacillati</taxon>
        <taxon>Bacillota</taxon>
        <taxon>Bacilli</taxon>
        <taxon>Bacillales</taxon>
        <taxon>Bacillaceae</taxon>
        <taxon>Neobacillus</taxon>
    </lineage>
</organism>
<comment type="similarity">
    <text evidence="1">Belongs to the UPF0346 family.</text>
</comment>
<dbReference type="Proteomes" id="UP000548423">
    <property type="component" value="Unassembled WGS sequence"/>
</dbReference>
<comment type="caution">
    <text evidence="3">The sequence shown here is derived from an EMBL/GenBank/DDBJ whole genome shotgun (WGS) entry which is preliminary data.</text>
</comment>
<dbReference type="AlphaFoldDB" id="A0A852T791"/>
<dbReference type="SUPFAM" id="SSF140652">
    <property type="entry name" value="YozE-like"/>
    <property type="match status" value="1"/>
</dbReference>
<dbReference type="Gene3D" id="1.10.150.260">
    <property type="entry name" value="YozE SAM-like"/>
    <property type="match status" value="1"/>
</dbReference>
<evidence type="ECO:0000259" key="2">
    <source>
        <dbReference type="Pfam" id="PF06855"/>
    </source>
</evidence>
<dbReference type="HAMAP" id="MF_01538">
    <property type="entry name" value="UPF0346"/>
    <property type="match status" value="1"/>
</dbReference>
<dbReference type="EMBL" id="JACCBX010000003">
    <property type="protein sequence ID" value="NYE04652.1"/>
    <property type="molecule type" value="Genomic_DNA"/>
</dbReference>